<sequence length="396" mass="45472">MARLGHASVFTTRPLTREWVSLMRYVFANQIFRLITMFVICCCLLMGCKKITNYESIYKEDVFCDGNSVSVVISKSTGARSEDPLSHSTSDLVFEINDYWLLNWSVSDNSADICNPETQYLGWNKRGDYNIEGETRNQYAEVENHTKGIGIPGFALTFGKEVGILKQGHKKHYAHHAASKGSIISRTRKYVFCWQPAPVIYTIPDMEPVVKIHQSEAFEKFKERFLWRSNNVSEILTDDLKYLIVVPRNGVSEVNDRGYKDSKAFCYDINSDKYFTFMINQPGDYRIEDAGLIRGELHWLAYKFKNTAIGHEGYTYNIYNSESQLVDKFSLSSDYLDNLYWQPEEQLIWFVKNVTMDLMEGIGVVEAVTVVKFSIRDGSTEEISLPVPDKLLVPTQ</sequence>
<organism evidence="1 2">
    <name type="scientific">Polystyrenella longa</name>
    <dbReference type="NCBI Taxonomy" id="2528007"/>
    <lineage>
        <taxon>Bacteria</taxon>
        <taxon>Pseudomonadati</taxon>
        <taxon>Planctomycetota</taxon>
        <taxon>Planctomycetia</taxon>
        <taxon>Planctomycetales</taxon>
        <taxon>Planctomycetaceae</taxon>
        <taxon>Polystyrenella</taxon>
    </lineage>
</organism>
<accession>A0A518CIV7</accession>
<dbReference type="AlphaFoldDB" id="A0A518CIV7"/>
<dbReference type="EMBL" id="CP036281">
    <property type="protein sequence ID" value="QDU79166.1"/>
    <property type="molecule type" value="Genomic_DNA"/>
</dbReference>
<evidence type="ECO:0000313" key="2">
    <source>
        <dbReference type="Proteomes" id="UP000317178"/>
    </source>
</evidence>
<dbReference type="Proteomes" id="UP000317178">
    <property type="component" value="Chromosome"/>
</dbReference>
<protein>
    <submittedName>
        <fullName evidence="1">Uncharacterized protein</fullName>
    </submittedName>
</protein>
<evidence type="ECO:0000313" key="1">
    <source>
        <dbReference type="EMBL" id="QDU79166.1"/>
    </source>
</evidence>
<proteinExistence type="predicted"/>
<reference evidence="1 2" key="1">
    <citation type="submission" date="2019-02" db="EMBL/GenBank/DDBJ databases">
        <title>Deep-cultivation of Planctomycetes and their phenomic and genomic characterization uncovers novel biology.</title>
        <authorList>
            <person name="Wiegand S."/>
            <person name="Jogler M."/>
            <person name="Boedeker C."/>
            <person name="Pinto D."/>
            <person name="Vollmers J."/>
            <person name="Rivas-Marin E."/>
            <person name="Kohn T."/>
            <person name="Peeters S.H."/>
            <person name="Heuer A."/>
            <person name="Rast P."/>
            <person name="Oberbeckmann S."/>
            <person name="Bunk B."/>
            <person name="Jeske O."/>
            <person name="Meyerdierks A."/>
            <person name="Storesund J.E."/>
            <person name="Kallscheuer N."/>
            <person name="Luecker S."/>
            <person name="Lage O.M."/>
            <person name="Pohl T."/>
            <person name="Merkel B.J."/>
            <person name="Hornburger P."/>
            <person name="Mueller R.-W."/>
            <person name="Bruemmer F."/>
            <person name="Labrenz M."/>
            <person name="Spormann A.M."/>
            <person name="Op den Camp H."/>
            <person name="Overmann J."/>
            <person name="Amann R."/>
            <person name="Jetten M.S.M."/>
            <person name="Mascher T."/>
            <person name="Medema M.H."/>
            <person name="Devos D.P."/>
            <person name="Kaster A.-K."/>
            <person name="Ovreas L."/>
            <person name="Rohde M."/>
            <person name="Galperin M.Y."/>
            <person name="Jogler C."/>
        </authorList>
    </citation>
    <scope>NUCLEOTIDE SEQUENCE [LARGE SCALE GENOMIC DNA]</scope>
    <source>
        <strain evidence="1 2">Pla110</strain>
    </source>
</reference>
<dbReference type="KEGG" id="plon:Pla110_08710"/>
<keyword evidence="2" id="KW-1185">Reference proteome</keyword>
<name>A0A518CIV7_9PLAN</name>
<gene>
    <name evidence="1" type="ORF">Pla110_08710</name>
</gene>